<evidence type="ECO:0000313" key="2">
    <source>
        <dbReference type="EMBL" id="MCI08261.1"/>
    </source>
</evidence>
<reference evidence="2 3" key="1">
    <citation type="journal article" date="2018" name="Front. Plant Sci.">
        <title>Red Clover (Trifolium pratense) and Zigzag Clover (T. medium) - A Picture of Genomic Similarities and Differences.</title>
        <authorList>
            <person name="Dluhosova J."/>
            <person name="Istvanek J."/>
            <person name="Nedelnik J."/>
            <person name="Repkova J."/>
        </authorList>
    </citation>
    <scope>NUCLEOTIDE SEQUENCE [LARGE SCALE GENOMIC DNA]</scope>
    <source>
        <strain evidence="3">cv. 10/8</strain>
        <tissue evidence="2">Leaf</tissue>
    </source>
</reference>
<feature type="region of interest" description="Disordered" evidence="1">
    <location>
        <begin position="1"/>
        <end position="25"/>
    </location>
</feature>
<proteinExistence type="predicted"/>
<comment type="caution">
    <text evidence="2">The sequence shown here is derived from an EMBL/GenBank/DDBJ whole genome shotgun (WGS) entry which is preliminary data.</text>
</comment>
<evidence type="ECO:0000313" key="3">
    <source>
        <dbReference type="Proteomes" id="UP000265520"/>
    </source>
</evidence>
<keyword evidence="3" id="KW-1185">Reference proteome</keyword>
<dbReference type="Proteomes" id="UP000265520">
    <property type="component" value="Unassembled WGS sequence"/>
</dbReference>
<feature type="non-terminal residue" evidence="2">
    <location>
        <position position="1"/>
    </location>
</feature>
<dbReference type="EMBL" id="LXQA010068379">
    <property type="protein sequence ID" value="MCI08261.1"/>
    <property type="molecule type" value="Genomic_DNA"/>
</dbReference>
<dbReference type="AlphaFoldDB" id="A0A392P816"/>
<sequence>TTVSSFQRPDGSVELESLNPSHSENDWDFADVATDDDVVVDDADTAGEVVADVAAEVVVEVVVGLTDHLLTFHMLRSGCRHAGSTVVRVAQSIHHISGSRPVNERRRTTLTLDTTFMLSPGKLHKF</sequence>
<accession>A0A392P816</accession>
<name>A0A392P816_9FABA</name>
<feature type="non-terminal residue" evidence="2">
    <location>
        <position position="126"/>
    </location>
</feature>
<protein>
    <submittedName>
        <fullName evidence="2">Uncharacterized protein</fullName>
    </submittedName>
</protein>
<evidence type="ECO:0000256" key="1">
    <source>
        <dbReference type="SAM" id="MobiDB-lite"/>
    </source>
</evidence>
<organism evidence="2 3">
    <name type="scientific">Trifolium medium</name>
    <dbReference type="NCBI Taxonomy" id="97028"/>
    <lineage>
        <taxon>Eukaryota</taxon>
        <taxon>Viridiplantae</taxon>
        <taxon>Streptophyta</taxon>
        <taxon>Embryophyta</taxon>
        <taxon>Tracheophyta</taxon>
        <taxon>Spermatophyta</taxon>
        <taxon>Magnoliopsida</taxon>
        <taxon>eudicotyledons</taxon>
        <taxon>Gunneridae</taxon>
        <taxon>Pentapetalae</taxon>
        <taxon>rosids</taxon>
        <taxon>fabids</taxon>
        <taxon>Fabales</taxon>
        <taxon>Fabaceae</taxon>
        <taxon>Papilionoideae</taxon>
        <taxon>50 kb inversion clade</taxon>
        <taxon>NPAAA clade</taxon>
        <taxon>Hologalegina</taxon>
        <taxon>IRL clade</taxon>
        <taxon>Trifolieae</taxon>
        <taxon>Trifolium</taxon>
    </lineage>
</organism>